<evidence type="ECO:0008006" key="2">
    <source>
        <dbReference type="Google" id="ProtNLM"/>
    </source>
</evidence>
<reference evidence="1" key="1">
    <citation type="submission" date="2020-07" db="EMBL/GenBank/DDBJ databases">
        <authorList>
            <person name="Lin J."/>
        </authorList>
    </citation>
    <scope>NUCLEOTIDE SEQUENCE</scope>
</reference>
<proteinExistence type="predicted"/>
<name>A0A6V7QBF8_ANACO</name>
<dbReference type="EMBL" id="LR862135">
    <property type="protein sequence ID" value="CAD1840534.1"/>
    <property type="molecule type" value="Genomic_DNA"/>
</dbReference>
<organism evidence="1">
    <name type="scientific">Ananas comosus var. bracteatus</name>
    <name type="common">red pineapple</name>
    <dbReference type="NCBI Taxonomy" id="296719"/>
    <lineage>
        <taxon>Eukaryota</taxon>
        <taxon>Viridiplantae</taxon>
        <taxon>Streptophyta</taxon>
        <taxon>Embryophyta</taxon>
        <taxon>Tracheophyta</taxon>
        <taxon>Spermatophyta</taxon>
        <taxon>Magnoliopsida</taxon>
        <taxon>Liliopsida</taxon>
        <taxon>Poales</taxon>
        <taxon>Bromeliaceae</taxon>
        <taxon>Bromelioideae</taxon>
        <taxon>Ananas</taxon>
    </lineage>
</organism>
<sequence length="264" mass="29347">MCLFELDRDTLHTRLGSAHECHSGVRLCAFAATGFGCCAFRGSGSRQGRRELEPYPTDRARGTLLQLCIVAEVDRHCGIVRDFLRDLSRWSRLAALTEVTRQQGELLQRLCERIAQPPSSAPRVPESPVPPLTTPVTASAAAVPPSAAVSVAPVAPARGPVPLTEAEQERWTERLARFRRFDPPIFDGSGTDAWVVEGWVSAMERLFEDLFVPEGEQVPLGVHCLSGDARDWWRRARRDQGLVAAQLRWDEFCGMLYGMYFPTA</sequence>
<protein>
    <recommendedName>
        <fullName evidence="2">Retrotransposon gag domain-containing protein</fullName>
    </recommendedName>
</protein>
<accession>A0A6V7QBF8</accession>
<dbReference type="AlphaFoldDB" id="A0A6V7QBF8"/>
<gene>
    <name evidence="1" type="ORF">CB5_LOCUS23745</name>
</gene>
<evidence type="ECO:0000313" key="1">
    <source>
        <dbReference type="EMBL" id="CAD1840534.1"/>
    </source>
</evidence>